<keyword evidence="9" id="KW-1185">Reference proteome</keyword>
<dbReference type="PANTHER" id="PTHR36923">
    <property type="entry name" value="FERREDOXIN"/>
    <property type="match status" value="1"/>
</dbReference>
<dbReference type="AlphaFoldDB" id="A0A6I4MCJ0"/>
<evidence type="ECO:0000313" key="9">
    <source>
        <dbReference type="Proteomes" id="UP000462055"/>
    </source>
</evidence>
<dbReference type="GO" id="GO:0046872">
    <property type="term" value="F:metal ion binding"/>
    <property type="evidence" value="ECO:0007669"/>
    <property type="project" value="UniProtKB-KW"/>
</dbReference>
<evidence type="ECO:0000313" key="8">
    <source>
        <dbReference type="EMBL" id="MVZ99865.1"/>
    </source>
</evidence>
<comment type="caution">
    <text evidence="8">The sequence shown here is derived from an EMBL/GenBank/DDBJ whole genome shotgun (WGS) entry which is preliminary data.</text>
</comment>
<keyword evidence="5" id="KW-0408">Iron</keyword>
<dbReference type="SUPFAM" id="SSF54862">
    <property type="entry name" value="4Fe-4S ferredoxins"/>
    <property type="match status" value="1"/>
</dbReference>
<evidence type="ECO:0000256" key="7">
    <source>
        <dbReference type="ARBA" id="ARBA00023291"/>
    </source>
</evidence>
<protein>
    <submittedName>
        <fullName evidence="8">Ferredoxin</fullName>
    </submittedName>
</protein>
<evidence type="ECO:0000256" key="1">
    <source>
        <dbReference type="ARBA" id="ARBA00001927"/>
    </source>
</evidence>
<evidence type="ECO:0000256" key="2">
    <source>
        <dbReference type="ARBA" id="ARBA00022448"/>
    </source>
</evidence>
<gene>
    <name evidence="8" type="ORF">F8568_005620</name>
</gene>
<dbReference type="RefSeq" id="WP_151592054.1">
    <property type="nucleotide sequence ID" value="NZ_WBMS02000003.1"/>
</dbReference>
<evidence type="ECO:0000256" key="6">
    <source>
        <dbReference type="ARBA" id="ARBA00023014"/>
    </source>
</evidence>
<evidence type="ECO:0000256" key="4">
    <source>
        <dbReference type="ARBA" id="ARBA00022982"/>
    </source>
</evidence>
<keyword evidence="7" id="KW-0003">3Fe-4S</keyword>
<proteinExistence type="predicted"/>
<keyword evidence="4" id="KW-0249">Electron transport</keyword>
<dbReference type="Gene3D" id="3.30.70.20">
    <property type="match status" value="1"/>
</dbReference>
<reference evidence="8" key="1">
    <citation type="submission" date="2019-12" db="EMBL/GenBank/DDBJ databases">
        <title>Actinomadura physcomitrii sp. nov., a novel actinomycete isolated from moss [Physcomitrium sphaericum (Ludw) Fuernr].</title>
        <authorList>
            <person name="Zhuang X."/>
        </authorList>
    </citation>
    <scope>NUCLEOTIDE SEQUENCE [LARGE SCALE GENOMIC DNA]</scope>
    <source>
        <strain evidence="8">LD22</strain>
    </source>
</reference>
<name>A0A6I4MCJ0_9ACTN</name>
<dbReference type="GO" id="GO:0051538">
    <property type="term" value="F:3 iron, 4 sulfur cluster binding"/>
    <property type="evidence" value="ECO:0007669"/>
    <property type="project" value="UniProtKB-KW"/>
</dbReference>
<dbReference type="PANTHER" id="PTHR36923:SF3">
    <property type="entry name" value="FERREDOXIN"/>
    <property type="match status" value="1"/>
</dbReference>
<dbReference type="InterPro" id="IPR051269">
    <property type="entry name" value="Fe-S_cluster_ET"/>
</dbReference>
<sequence>MKVTVHADRCMGHAMCNAVAPEVYEIDDDGYNVMGTVEIEPDKEALARQGAAACPERAIEVTTD</sequence>
<dbReference type="Proteomes" id="UP000462055">
    <property type="component" value="Unassembled WGS sequence"/>
</dbReference>
<organism evidence="8 9">
    <name type="scientific">Actinomadura physcomitrii</name>
    <dbReference type="NCBI Taxonomy" id="2650748"/>
    <lineage>
        <taxon>Bacteria</taxon>
        <taxon>Bacillati</taxon>
        <taxon>Actinomycetota</taxon>
        <taxon>Actinomycetes</taxon>
        <taxon>Streptosporangiales</taxon>
        <taxon>Thermomonosporaceae</taxon>
        <taxon>Actinomadura</taxon>
    </lineage>
</organism>
<dbReference type="Pfam" id="PF13459">
    <property type="entry name" value="Fer4_15"/>
    <property type="match status" value="1"/>
</dbReference>
<evidence type="ECO:0000256" key="3">
    <source>
        <dbReference type="ARBA" id="ARBA00022723"/>
    </source>
</evidence>
<keyword evidence="2" id="KW-0813">Transport</keyword>
<dbReference type="EMBL" id="WBMS02000003">
    <property type="protein sequence ID" value="MVZ99865.1"/>
    <property type="molecule type" value="Genomic_DNA"/>
</dbReference>
<comment type="cofactor">
    <cofactor evidence="1">
        <name>[3Fe-4S] cluster</name>
        <dbReference type="ChEBI" id="CHEBI:21137"/>
    </cofactor>
</comment>
<accession>A0A6I4MCJ0</accession>
<keyword evidence="3" id="KW-0479">Metal-binding</keyword>
<evidence type="ECO:0000256" key="5">
    <source>
        <dbReference type="ARBA" id="ARBA00023004"/>
    </source>
</evidence>
<keyword evidence="6" id="KW-0411">Iron-sulfur</keyword>